<sequence>MHNANYHSDGAPEKPHRNTGDRSGENRFVAMLKKPVVYIPLILLLALLGLYLYKESQLNDVRKQAELEQAAVLERANKRISENNNYLLQVLTKPFSWALRTALLSGNTEQVDQYLFQFVQEEKFALVLVADENGNIISSTDQNFTGAAFADHFKPEYLKADSTIVDDSNPERMVVVSPIMGLNSKVGTLLAVYQPGEPLQQEKPEE</sequence>
<reference evidence="4" key="1">
    <citation type="journal article" date="2019" name="Int. J. Syst. Evol. Microbiol.">
        <title>The Global Catalogue of Microorganisms (GCM) 10K type strain sequencing project: providing services to taxonomists for standard genome sequencing and annotation.</title>
        <authorList>
            <consortium name="The Broad Institute Genomics Platform"/>
            <consortium name="The Broad Institute Genome Sequencing Center for Infectious Disease"/>
            <person name="Wu L."/>
            <person name="Ma J."/>
        </authorList>
    </citation>
    <scope>NUCLEOTIDE SEQUENCE [LARGE SCALE GENOMIC DNA]</scope>
    <source>
        <strain evidence="4">KCTC 23984</strain>
    </source>
</reference>
<name>A0ABW6BZL6_9BACT</name>
<dbReference type="RefSeq" id="WP_377487853.1">
    <property type="nucleotide sequence ID" value="NZ_JBHUOX010000016.1"/>
</dbReference>
<feature type="region of interest" description="Disordered" evidence="1">
    <location>
        <begin position="1"/>
        <end position="22"/>
    </location>
</feature>
<dbReference type="Proteomes" id="UP001597641">
    <property type="component" value="Unassembled WGS sequence"/>
</dbReference>
<keyword evidence="2" id="KW-1133">Transmembrane helix</keyword>
<evidence type="ECO:0000313" key="3">
    <source>
        <dbReference type="EMBL" id="MFD3002426.1"/>
    </source>
</evidence>
<feature type="transmembrane region" description="Helical" evidence="2">
    <location>
        <begin position="36"/>
        <end position="53"/>
    </location>
</feature>
<dbReference type="CDD" id="cd18773">
    <property type="entry name" value="PDC1_HK_sensor"/>
    <property type="match status" value="1"/>
</dbReference>
<accession>A0ABW6BZL6</accession>
<proteinExistence type="predicted"/>
<keyword evidence="2" id="KW-0472">Membrane</keyword>
<evidence type="ECO:0000256" key="2">
    <source>
        <dbReference type="SAM" id="Phobius"/>
    </source>
</evidence>
<gene>
    <name evidence="3" type="ORF">ACFS7Z_18790</name>
</gene>
<dbReference type="EMBL" id="JBHUOX010000016">
    <property type="protein sequence ID" value="MFD3002426.1"/>
    <property type="molecule type" value="Genomic_DNA"/>
</dbReference>
<organism evidence="3 4">
    <name type="scientific">Pontibacter toksunensis</name>
    <dbReference type="NCBI Taxonomy" id="1332631"/>
    <lineage>
        <taxon>Bacteria</taxon>
        <taxon>Pseudomonadati</taxon>
        <taxon>Bacteroidota</taxon>
        <taxon>Cytophagia</taxon>
        <taxon>Cytophagales</taxon>
        <taxon>Hymenobacteraceae</taxon>
        <taxon>Pontibacter</taxon>
    </lineage>
</organism>
<protein>
    <submittedName>
        <fullName evidence="3">PDC sensor domain-containing protein</fullName>
    </submittedName>
</protein>
<comment type="caution">
    <text evidence="3">The sequence shown here is derived from an EMBL/GenBank/DDBJ whole genome shotgun (WGS) entry which is preliminary data.</text>
</comment>
<keyword evidence="2" id="KW-0812">Transmembrane</keyword>
<feature type="compositionally biased region" description="Basic and acidic residues" evidence="1">
    <location>
        <begin position="10"/>
        <end position="22"/>
    </location>
</feature>
<keyword evidence="4" id="KW-1185">Reference proteome</keyword>
<evidence type="ECO:0000313" key="4">
    <source>
        <dbReference type="Proteomes" id="UP001597641"/>
    </source>
</evidence>
<evidence type="ECO:0000256" key="1">
    <source>
        <dbReference type="SAM" id="MobiDB-lite"/>
    </source>
</evidence>